<gene>
    <name evidence="7" type="ORF">DASC09_048230</name>
</gene>
<dbReference type="EMBL" id="BTFZ01000012">
    <property type="protein sequence ID" value="GMM37498.1"/>
    <property type="molecule type" value="Genomic_DNA"/>
</dbReference>
<evidence type="ECO:0000256" key="1">
    <source>
        <dbReference type="ARBA" id="ARBA00006271"/>
    </source>
</evidence>
<dbReference type="PANTHER" id="PTHR11361:SF20">
    <property type="entry name" value="MUTS PROTEIN HOMOLOG 5"/>
    <property type="match status" value="1"/>
</dbReference>
<dbReference type="GO" id="GO:0005524">
    <property type="term" value="F:ATP binding"/>
    <property type="evidence" value="ECO:0007669"/>
    <property type="project" value="UniProtKB-KW"/>
</dbReference>
<name>A0AAV5QTN1_9ASCO</name>
<dbReference type="SMART" id="SM00533">
    <property type="entry name" value="MUTSd"/>
    <property type="match status" value="1"/>
</dbReference>
<comment type="similarity">
    <text evidence="1">Belongs to the DNA mismatch repair MutS family.</text>
</comment>
<organism evidence="7 8">
    <name type="scientific">Saccharomycopsis crataegensis</name>
    <dbReference type="NCBI Taxonomy" id="43959"/>
    <lineage>
        <taxon>Eukaryota</taxon>
        <taxon>Fungi</taxon>
        <taxon>Dikarya</taxon>
        <taxon>Ascomycota</taxon>
        <taxon>Saccharomycotina</taxon>
        <taxon>Saccharomycetes</taxon>
        <taxon>Saccharomycopsidaceae</taxon>
        <taxon>Saccharomycopsis</taxon>
    </lineage>
</organism>
<keyword evidence="8" id="KW-1185">Reference proteome</keyword>
<feature type="region of interest" description="Disordered" evidence="5">
    <location>
        <begin position="63"/>
        <end position="86"/>
    </location>
</feature>
<protein>
    <submittedName>
        <fullName evidence="7">MutS family protein</fullName>
    </submittedName>
</protein>
<dbReference type="SMART" id="SM00534">
    <property type="entry name" value="MUTSac"/>
    <property type="match status" value="1"/>
</dbReference>
<dbReference type="GO" id="GO:0140664">
    <property type="term" value="F:ATP-dependent DNA damage sensor activity"/>
    <property type="evidence" value="ECO:0007669"/>
    <property type="project" value="InterPro"/>
</dbReference>
<dbReference type="Proteomes" id="UP001360560">
    <property type="component" value="Unassembled WGS sequence"/>
</dbReference>
<keyword evidence="3" id="KW-0067">ATP-binding</keyword>
<dbReference type="InterPro" id="IPR045076">
    <property type="entry name" value="MutS"/>
</dbReference>
<dbReference type="AlphaFoldDB" id="A0AAV5QTN1"/>
<keyword evidence="4" id="KW-0238">DNA-binding</keyword>
<dbReference type="SUPFAM" id="SSF52540">
    <property type="entry name" value="P-loop containing nucleoside triphosphate hydrolases"/>
    <property type="match status" value="1"/>
</dbReference>
<comment type="caution">
    <text evidence="7">The sequence shown here is derived from an EMBL/GenBank/DDBJ whole genome shotgun (WGS) entry which is preliminary data.</text>
</comment>
<dbReference type="InterPro" id="IPR007696">
    <property type="entry name" value="DNA_mismatch_repair_MutS_core"/>
</dbReference>
<dbReference type="GO" id="GO:0005634">
    <property type="term" value="C:nucleus"/>
    <property type="evidence" value="ECO:0007669"/>
    <property type="project" value="TreeGrafter"/>
</dbReference>
<dbReference type="Pfam" id="PF00488">
    <property type="entry name" value="MutS_V"/>
    <property type="match status" value="1"/>
</dbReference>
<sequence>MSNCSENIDSGNSLLSRFLKRARVTSDIGHSLIGASHISGAENGDEEDEIDDEILSDNEKTHFRNSLNTPAPILGVDKSSSGNYGGSQDIRGSAHTDFQPQGMVFPQVPENAVCRSDEAQNFNRVEDDHLEIPMLSEPQITERYLFGDLDPIVEPEDQQDISTFDKEVILCLNFNTNKLGAISYRHQDSSLSILEDFNFWIAGEGMSVLRDKIIDTLASIILEINPDIILTTSGLYEFVSIFNDSREAKITVEVRPSKEFNSKNNNRTVHNLIEGILNGQRGQFHIDSALVSLQNSPDLNLSRGALSCLIRFFENYNNFDFTIKAVDSINLHNHLFIDQESLYALQVLPDPKNFHVGNTKSGKGKTSIFDLLNFTGSKLGGKLLNSWVSRPLYDLEKIQKRQNSIEFFMNSEAQDFFNDLRKVMKCLPNIFQLVTSLNGSKLTLQNWKNLETFLKKTTILYVTIDSLYNRMLNAGNQIDIIENIHDKCDINKVQRSLTRLNMIIDFDSSKIEYKTIIHEGIERKLDEYRTIYNSMDGILNQTADDVAKTFPQYLQRFINAAYIPQVGYLMLLNIFDINGEELELSNIIQELTTNRNWSMIFNTSTTIFFKNEKVIQMDEEYGDIYSIICDLEIEILYNLQQEILEIESTLLNFGKYFAELDCLLSLTHVAISRNYCKPILTNGIELEIVESRHPLYETLLDESSCYVPNKVFLNTTTSNPEKWQLDSERIILLTGANFSGKSVYITQVALLVILAQIGSFIPAKSATIGLVDKVLTRVMSRESLSKTQSTFMIDSQQMSKCLRLMTRKSLIVIDEFGKGTDVYDGPALFGSIIEYLRSHSKCPRVIAATHFKELYDGTSQIFEELDGLHHYHMDVYFSVEINEARENLDKKITFLYEINDGIADKSFGIYCAKMCGIKPSIISFAEKYLQKLEQGGNLKNIFAKLSPQEENDLKSAHAISKSVLKLDVDDLKGLPREALRENLIQTVKSFHKYAGLEIPSEGEFVKHIRQKIHGRKFKSPNDNRLATKLVGAKTVAEVFKIGKKLQEKIRLSSDYVPPTLVNEIVTSKVDKKRKYRKSFKNSS</sequence>
<accession>A0AAV5QTN1</accession>
<dbReference type="PROSITE" id="PS00486">
    <property type="entry name" value="DNA_MISMATCH_REPAIR_2"/>
    <property type="match status" value="1"/>
</dbReference>
<feature type="domain" description="DNA mismatch repair proteins mutS family" evidence="6">
    <location>
        <begin position="809"/>
        <end position="825"/>
    </location>
</feature>
<keyword evidence="2" id="KW-0547">Nucleotide-binding</keyword>
<evidence type="ECO:0000313" key="7">
    <source>
        <dbReference type="EMBL" id="GMM37498.1"/>
    </source>
</evidence>
<proteinExistence type="inferred from homology"/>
<evidence type="ECO:0000256" key="2">
    <source>
        <dbReference type="ARBA" id="ARBA00022741"/>
    </source>
</evidence>
<dbReference type="InterPro" id="IPR036187">
    <property type="entry name" value="DNA_mismatch_repair_MutS_sf"/>
</dbReference>
<dbReference type="Gene3D" id="3.40.50.300">
    <property type="entry name" value="P-loop containing nucleotide triphosphate hydrolases"/>
    <property type="match status" value="1"/>
</dbReference>
<dbReference type="GO" id="GO:0051026">
    <property type="term" value="P:chiasma assembly"/>
    <property type="evidence" value="ECO:0007669"/>
    <property type="project" value="TreeGrafter"/>
</dbReference>
<evidence type="ECO:0000256" key="5">
    <source>
        <dbReference type="SAM" id="MobiDB-lite"/>
    </source>
</evidence>
<evidence type="ECO:0000259" key="6">
    <source>
        <dbReference type="PROSITE" id="PS00486"/>
    </source>
</evidence>
<evidence type="ECO:0000313" key="8">
    <source>
        <dbReference type="Proteomes" id="UP001360560"/>
    </source>
</evidence>
<evidence type="ECO:0000256" key="3">
    <source>
        <dbReference type="ARBA" id="ARBA00022840"/>
    </source>
</evidence>
<evidence type="ECO:0000256" key="4">
    <source>
        <dbReference type="ARBA" id="ARBA00023125"/>
    </source>
</evidence>
<dbReference type="SUPFAM" id="SSF48334">
    <property type="entry name" value="DNA repair protein MutS, domain III"/>
    <property type="match status" value="1"/>
</dbReference>
<dbReference type="Pfam" id="PF05192">
    <property type="entry name" value="MutS_III"/>
    <property type="match status" value="1"/>
</dbReference>
<dbReference type="InterPro" id="IPR000432">
    <property type="entry name" value="DNA_mismatch_repair_MutS_C"/>
</dbReference>
<dbReference type="GO" id="GO:0030983">
    <property type="term" value="F:mismatched DNA binding"/>
    <property type="evidence" value="ECO:0007669"/>
    <property type="project" value="InterPro"/>
</dbReference>
<dbReference type="RefSeq" id="XP_064854494.1">
    <property type="nucleotide sequence ID" value="XM_064998422.1"/>
</dbReference>
<reference evidence="7 8" key="1">
    <citation type="journal article" date="2023" name="Elife">
        <title>Identification of key yeast species and microbe-microbe interactions impacting larval growth of Drosophila in the wild.</title>
        <authorList>
            <person name="Mure A."/>
            <person name="Sugiura Y."/>
            <person name="Maeda R."/>
            <person name="Honda K."/>
            <person name="Sakurai N."/>
            <person name="Takahashi Y."/>
            <person name="Watada M."/>
            <person name="Katoh T."/>
            <person name="Gotoh A."/>
            <person name="Gotoh Y."/>
            <person name="Taniguchi I."/>
            <person name="Nakamura K."/>
            <person name="Hayashi T."/>
            <person name="Katayama T."/>
            <person name="Uemura T."/>
            <person name="Hattori Y."/>
        </authorList>
    </citation>
    <scope>NUCLEOTIDE SEQUENCE [LARGE SCALE GENOMIC DNA]</scope>
    <source>
        <strain evidence="7 8">SC-9</strain>
    </source>
</reference>
<dbReference type="PANTHER" id="PTHR11361">
    <property type="entry name" value="DNA MISMATCH REPAIR PROTEIN MUTS FAMILY MEMBER"/>
    <property type="match status" value="1"/>
</dbReference>
<dbReference type="GeneID" id="90075473"/>
<dbReference type="InterPro" id="IPR027417">
    <property type="entry name" value="P-loop_NTPase"/>
</dbReference>
<dbReference type="Gene3D" id="1.10.1420.10">
    <property type="match status" value="1"/>
</dbReference>
<dbReference type="GO" id="GO:0006298">
    <property type="term" value="P:mismatch repair"/>
    <property type="evidence" value="ECO:0007669"/>
    <property type="project" value="InterPro"/>
</dbReference>